<protein>
    <submittedName>
        <fullName evidence="1">Uncharacterized protein</fullName>
    </submittedName>
</protein>
<evidence type="ECO:0000313" key="2">
    <source>
        <dbReference type="Proteomes" id="UP001362999"/>
    </source>
</evidence>
<keyword evidence="2" id="KW-1185">Reference proteome</keyword>
<evidence type="ECO:0000313" key="1">
    <source>
        <dbReference type="EMBL" id="KAK7013467.1"/>
    </source>
</evidence>
<proteinExistence type="predicted"/>
<comment type="caution">
    <text evidence="1">The sequence shown here is derived from an EMBL/GenBank/DDBJ whole genome shotgun (WGS) entry which is preliminary data.</text>
</comment>
<dbReference type="EMBL" id="JAWWNJ010000059">
    <property type="protein sequence ID" value="KAK7013467.1"/>
    <property type="molecule type" value="Genomic_DNA"/>
</dbReference>
<accession>A0AAW0AK84</accession>
<dbReference type="AlphaFoldDB" id="A0AAW0AK84"/>
<name>A0AAW0AK84_9AGAR</name>
<sequence length="227" mass="25112">MSQPSSSPLPTFLQRSALATHSAPVTREFAPIYNNLPEITARDPLGLLPYRRRIQATKGLVLEWDNEKKCEYVAACAEGICKYWILLERMYPKRSQPVREYPLRDTTGQPPIELRDIHRFLPSSAATTPSNLLQVPGVRRCVALAPQTLVLAPSSVLVDPALAVLLAGHPAKLESPFAMLMQLDASSNAGLTEAEFRKLFVRCLDSFEDHNCRLISASTEVIGLTSD</sequence>
<gene>
    <name evidence="1" type="ORF">R3P38DRAFT_3575915</name>
</gene>
<reference evidence="1 2" key="1">
    <citation type="journal article" date="2024" name="J Genomics">
        <title>Draft genome sequencing and assembly of Favolaschia claudopus CIRM-BRFM 2984 isolated from oak limbs.</title>
        <authorList>
            <person name="Navarro D."/>
            <person name="Drula E."/>
            <person name="Chaduli D."/>
            <person name="Cazenave R."/>
            <person name="Ahrendt S."/>
            <person name="Wang J."/>
            <person name="Lipzen A."/>
            <person name="Daum C."/>
            <person name="Barry K."/>
            <person name="Grigoriev I.V."/>
            <person name="Favel A."/>
            <person name="Rosso M.N."/>
            <person name="Martin F."/>
        </authorList>
    </citation>
    <scope>NUCLEOTIDE SEQUENCE [LARGE SCALE GENOMIC DNA]</scope>
    <source>
        <strain evidence="1 2">CIRM-BRFM 2984</strain>
    </source>
</reference>
<dbReference type="Proteomes" id="UP001362999">
    <property type="component" value="Unassembled WGS sequence"/>
</dbReference>
<organism evidence="1 2">
    <name type="scientific">Favolaschia claudopus</name>
    <dbReference type="NCBI Taxonomy" id="2862362"/>
    <lineage>
        <taxon>Eukaryota</taxon>
        <taxon>Fungi</taxon>
        <taxon>Dikarya</taxon>
        <taxon>Basidiomycota</taxon>
        <taxon>Agaricomycotina</taxon>
        <taxon>Agaricomycetes</taxon>
        <taxon>Agaricomycetidae</taxon>
        <taxon>Agaricales</taxon>
        <taxon>Marasmiineae</taxon>
        <taxon>Mycenaceae</taxon>
        <taxon>Favolaschia</taxon>
    </lineage>
</organism>